<keyword evidence="1" id="KW-1003">Cell membrane</keyword>
<dbReference type="Proteomes" id="UP000463983">
    <property type="component" value="Chromosome"/>
</dbReference>
<dbReference type="AlphaFoldDB" id="A0A857N4P1"/>
<dbReference type="EMBL" id="CP047901">
    <property type="protein sequence ID" value="QHO63205.1"/>
    <property type="molecule type" value="Genomic_DNA"/>
</dbReference>
<protein>
    <recommendedName>
        <fullName evidence="1">Putative membrane protein insertion efficiency factor</fullName>
    </recommendedName>
</protein>
<dbReference type="Pfam" id="PF01809">
    <property type="entry name" value="YidD"/>
    <property type="match status" value="1"/>
</dbReference>
<dbReference type="SMART" id="SM01234">
    <property type="entry name" value="Haemolytic"/>
    <property type="match status" value="1"/>
</dbReference>
<dbReference type="RefSeq" id="WP_161931596.1">
    <property type="nucleotide sequence ID" value="NZ_CP047901.1"/>
</dbReference>
<dbReference type="PANTHER" id="PTHR33383:SF1">
    <property type="entry name" value="MEMBRANE PROTEIN INSERTION EFFICIENCY FACTOR-RELATED"/>
    <property type="match status" value="1"/>
</dbReference>
<comment type="similarity">
    <text evidence="1">Belongs to the UPF0161 family.</text>
</comment>
<dbReference type="GO" id="GO:0005886">
    <property type="term" value="C:plasma membrane"/>
    <property type="evidence" value="ECO:0007669"/>
    <property type="project" value="UniProtKB-SubCell"/>
</dbReference>
<evidence type="ECO:0000256" key="1">
    <source>
        <dbReference type="HAMAP-Rule" id="MF_00386"/>
    </source>
</evidence>
<dbReference type="KEGG" id="caqa:MICH65_0224"/>
<dbReference type="NCBIfam" id="TIGR00278">
    <property type="entry name" value="membrane protein insertion efficiency factor YidD"/>
    <property type="match status" value="1"/>
</dbReference>
<reference evidence="3" key="1">
    <citation type="journal article" date="2020" name="Microorganisms">
        <title>Complete Genome of a Member of a New Bacterial Lineage in the Microgenomates Group Reveals an Unusual Nucleotide Composition Disparity Between Two Strands of DNA and Limited Metabolic Potential.</title>
        <authorList>
            <person name="Kadnikov V.V."/>
            <person name="Mardanov A.V."/>
            <person name="Beletsky A.V."/>
            <person name="Karnachuk O.V."/>
            <person name="Ravin N.V."/>
        </authorList>
    </citation>
    <scope>NUCLEOTIDE SEQUENCE [LARGE SCALE GENOMIC DNA]</scope>
</reference>
<gene>
    <name evidence="2" type="ORF">MICH65_0224</name>
</gene>
<comment type="subcellular location">
    <subcellularLocation>
        <location evidence="1">Cell membrane</location>
        <topology evidence="1">Peripheral membrane protein</topology>
        <orientation evidence="1">Cytoplasmic side</orientation>
    </subcellularLocation>
</comment>
<evidence type="ECO:0000313" key="2">
    <source>
        <dbReference type="EMBL" id="QHO63205.1"/>
    </source>
</evidence>
<accession>A0A857N4P1</accession>
<keyword evidence="3" id="KW-1185">Reference proteome</keyword>
<dbReference type="HAMAP" id="MF_00386">
    <property type="entry name" value="UPF0161_YidD"/>
    <property type="match status" value="1"/>
</dbReference>
<name>A0A857N4P1_9BACT</name>
<keyword evidence="1" id="KW-0472">Membrane</keyword>
<dbReference type="PANTHER" id="PTHR33383">
    <property type="entry name" value="MEMBRANE PROTEIN INSERTION EFFICIENCY FACTOR-RELATED"/>
    <property type="match status" value="1"/>
</dbReference>
<sequence length="73" mass="8129">MIISIYQRYVSPVLHGLISLVFGSPAGCRFYPTCSEYSHQAIRKYGIIRGSVLSLKRLLRCHPLSSGGYDPVV</sequence>
<organism evidence="2 3">
    <name type="scientific">Candidatus Chazhemtobacterium aquaticus</name>
    <dbReference type="NCBI Taxonomy" id="2715735"/>
    <lineage>
        <taxon>Bacteria</taxon>
        <taxon>Candidatus Chazhemtobacteraceae</taxon>
        <taxon>Candidatus Chazhemtobacterium</taxon>
    </lineage>
</organism>
<dbReference type="InterPro" id="IPR002696">
    <property type="entry name" value="Membr_insert_effic_factor_YidD"/>
</dbReference>
<proteinExistence type="inferred from homology"/>
<comment type="function">
    <text evidence="1">Could be involved in insertion of integral membrane proteins into the membrane.</text>
</comment>
<evidence type="ECO:0000313" key="3">
    <source>
        <dbReference type="Proteomes" id="UP000463983"/>
    </source>
</evidence>